<dbReference type="InterPro" id="IPR051083">
    <property type="entry name" value="GrpII_Intron_Splice-Mob/Def"/>
</dbReference>
<protein>
    <submittedName>
        <fullName evidence="3">Group II intron-encoded protein LtrA</fullName>
    </submittedName>
</protein>
<evidence type="ECO:0000313" key="3">
    <source>
        <dbReference type="EMBL" id="QDV09273.1"/>
    </source>
</evidence>
<dbReference type="SUPFAM" id="SSF56672">
    <property type="entry name" value="DNA/RNA polymerases"/>
    <property type="match status" value="1"/>
</dbReference>
<evidence type="ECO:0000256" key="1">
    <source>
        <dbReference type="ARBA" id="ARBA00034120"/>
    </source>
</evidence>
<organism evidence="3 4">
    <name type="scientific">Saltatorellus ferox</name>
    <dbReference type="NCBI Taxonomy" id="2528018"/>
    <lineage>
        <taxon>Bacteria</taxon>
        <taxon>Pseudomonadati</taxon>
        <taxon>Planctomycetota</taxon>
        <taxon>Planctomycetia</taxon>
        <taxon>Planctomycetia incertae sedis</taxon>
        <taxon>Saltatorellus</taxon>
    </lineage>
</organism>
<dbReference type="PANTHER" id="PTHR34047:SF8">
    <property type="entry name" value="PROTEIN YKFC"/>
    <property type="match status" value="1"/>
</dbReference>
<dbReference type="PANTHER" id="PTHR34047">
    <property type="entry name" value="NUCLEAR INTRON MATURASE 1, MITOCHONDRIAL-RELATED"/>
    <property type="match status" value="1"/>
</dbReference>
<proteinExistence type="inferred from homology"/>
<dbReference type="InterPro" id="IPR000477">
    <property type="entry name" value="RT_dom"/>
</dbReference>
<evidence type="ECO:0000259" key="2">
    <source>
        <dbReference type="PROSITE" id="PS50878"/>
    </source>
</evidence>
<evidence type="ECO:0000313" key="4">
    <source>
        <dbReference type="Proteomes" id="UP000320390"/>
    </source>
</evidence>
<dbReference type="AlphaFoldDB" id="A0A518EYW0"/>
<dbReference type="CDD" id="cd01651">
    <property type="entry name" value="RT_G2_intron"/>
    <property type="match status" value="1"/>
</dbReference>
<dbReference type="OrthoDB" id="258234at2"/>
<dbReference type="PROSITE" id="PS50878">
    <property type="entry name" value="RT_POL"/>
    <property type="match status" value="1"/>
</dbReference>
<sequence length="432" mass="50024">MSVSTKLQRIAELAREHPKRSFTNLAHNIDLEFLLEAYSRTRKDGATGVDGVTGKEYEKNLEKNLLDLLDRFKSGRYRAPDVRRVHIPKGNGKTRPLGIPTFEDKVLQRAVAMVIEAVYEQDFLPCSYGFRTGRSAHQTLKDTRATLMGMKGGWVVEADIRDCFGTFDHSWMRKILDLRIRDGVLIRVIGKWLNAGIVEEGQRTRPEEGTPQGGVISPLLSNIFLHTVLDGWFEHHARPQIGGSARLIRFADDFVILCDREEDAKRFFAGIFPRFAKFGLELHPEKTKLVPFKRPPMGGPNETESWDFLGFTHYWSRSRRGYWAIFQKTMAARLSRGLNKVAEWCRRNRHMPVVDQLKALNRKIRGHCAYYGITGNAVALEKYRRGVRNLWRKWLRRRSGAAMRKNGDWWDRFFKQHCLVPARAVHSIYRRT</sequence>
<dbReference type="InterPro" id="IPR030931">
    <property type="entry name" value="Group_II_RT_mat"/>
</dbReference>
<name>A0A518EYW0_9BACT</name>
<dbReference type="Pfam" id="PF08388">
    <property type="entry name" value="GIIM"/>
    <property type="match status" value="1"/>
</dbReference>
<dbReference type="Pfam" id="PF00078">
    <property type="entry name" value="RVT_1"/>
    <property type="match status" value="1"/>
</dbReference>
<dbReference type="EMBL" id="CP036434">
    <property type="protein sequence ID" value="QDV09273.1"/>
    <property type="molecule type" value="Genomic_DNA"/>
</dbReference>
<dbReference type="NCBIfam" id="TIGR04416">
    <property type="entry name" value="group_II_RT_mat"/>
    <property type="match status" value="1"/>
</dbReference>
<comment type="similarity">
    <text evidence="1">Belongs to the bacterial reverse transcriptase family.</text>
</comment>
<reference evidence="3 4" key="1">
    <citation type="submission" date="2019-02" db="EMBL/GenBank/DDBJ databases">
        <title>Deep-cultivation of Planctomycetes and their phenomic and genomic characterization uncovers novel biology.</title>
        <authorList>
            <person name="Wiegand S."/>
            <person name="Jogler M."/>
            <person name="Boedeker C."/>
            <person name="Pinto D."/>
            <person name="Vollmers J."/>
            <person name="Rivas-Marin E."/>
            <person name="Kohn T."/>
            <person name="Peeters S.H."/>
            <person name="Heuer A."/>
            <person name="Rast P."/>
            <person name="Oberbeckmann S."/>
            <person name="Bunk B."/>
            <person name="Jeske O."/>
            <person name="Meyerdierks A."/>
            <person name="Storesund J.E."/>
            <person name="Kallscheuer N."/>
            <person name="Luecker S."/>
            <person name="Lage O.M."/>
            <person name="Pohl T."/>
            <person name="Merkel B.J."/>
            <person name="Hornburger P."/>
            <person name="Mueller R.-W."/>
            <person name="Bruemmer F."/>
            <person name="Labrenz M."/>
            <person name="Spormann A.M."/>
            <person name="Op den Camp H."/>
            <person name="Overmann J."/>
            <person name="Amann R."/>
            <person name="Jetten M.S.M."/>
            <person name="Mascher T."/>
            <person name="Medema M.H."/>
            <person name="Devos D.P."/>
            <person name="Kaster A.-K."/>
            <person name="Ovreas L."/>
            <person name="Rohde M."/>
            <person name="Galperin M.Y."/>
            <person name="Jogler C."/>
        </authorList>
    </citation>
    <scope>NUCLEOTIDE SEQUENCE [LARGE SCALE GENOMIC DNA]</scope>
    <source>
        <strain evidence="3 4">Poly30</strain>
    </source>
</reference>
<gene>
    <name evidence="3" type="primary">ltrA</name>
    <name evidence="3" type="ORF">Poly30_48300</name>
</gene>
<feature type="domain" description="Reverse transcriptase" evidence="2">
    <location>
        <begin position="68"/>
        <end position="313"/>
    </location>
</feature>
<keyword evidence="4" id="KW-1185">Reference proteome</keyword>
<dbReference type="RefSeq" id="WP_145203359.1">
    <property type="nucleotide sequence ID" value="NZ_CP036434.1"/>
</dbReference>
<accession>A0A518EYW0</accession>
<dbReference type="Proteomes" id="UP000320390">
    <property type="component" value="Chromosome"/>
</dbReference>
<dbReference type="InterPro" id="IPR013597">
    <property type="entry name" value="Mat_intron_G2"/>
</dbReference>
<dbReference type="InterPro" id="IPR043502">
    <property type="entry name" value="DNA/RNA_pol_sf"/>
</dbReference>